<sequence length="90" mass="10736">MQSKYTCYVPIEWNNYGEKFLINEVRNKAINQWREHQRLEGTTVRLGDVTAILSHAGYYVWMRKSCDRRNYPITNEYFGITLDCILCSHL</sequence>
<dbReference type="EMBL" id="KX223723">
    <property type="protein sequence ID" value="AOH69114.1"/>
    <property type="molecule type" value="Genomic_DNA"/>
</dbReference>
<name>A0A1D5APH0_9VIRU</name>
<proteinExistence type="predicted"/>
<reference evidence="1" key="1">
    <citation type="journal article" date="2016" name="PLoS ONE">
        <title>Analysis of Genetic Variation across the Encapsidated Genome of Microplitis demolitor Bracovirus in Parasitoid Wasps.</title>
        <authorList>
            <person name="Burke G.R."/>
        </authorList>
    </citation>
    <scope>NUCLEOTIDE SEQUENCE</scope>
    <source>
        <strain evidence="1">UGA</strain>
    </source>
</reference>
<gene>
    <name evidence="1" type="ORF">A6F54_39</name>
</gene>
<evidence type="ECO:0000313" key="1">
    <source>
        <dbReference type="EMBL" id="AOH69114.1"/>
    </source>
</evidence>
<organism evidence="1">
    <name type="scientific">Microplitis mediator bracovirus</name>
    <dbReference type="NCBI Taxonomy" id="1836595"/>
    <lineage>
        <taxon>Viruses</taxon>
        <taxon>Viruses incertae sedis</taxon>
        <taxon>Polydnaviriformidae</taxon>
        <taxon>Bracoviriform</taxon>
    </lineage>
</organism>
<protein>
    <submittedName>
        <fullName evidence="1">Uncharacterized protein</fullName>
    </submittedName>
</protein>
<accession>A0A1D5APH0</accession>